<evidence type="ECO:0000313" key="2">
    <source>
        <dbReference type="EMBL" id="MFH4981758.1"/>
    </source>
</evidence>
<evidence type="ECO:0000313" key="3">
    <source>
        <dbReference type="Proteomes" id="UP001608902"/>
    </source>
</evidence>
<feature type="transmembrane region" description="Helical" evidence="1">
    <location>
        <begin position="103"/>
        <end position="121"/>
    </location>
</feature>
<keyword evidence="1" id="KW-1133">Transmembrane helix</keyword>
<accession>A0ABD6EP66</accession>
<feature type="transmembrane region" description="Helical" evidence="1">
    <location>
        <begin position="78"/>
        <end position="96"/>
    </location>
</feature>
<protein>
    <recommendedName>
        <fullName evidence="4">Transmembrane protein</fullName>
    </recommendedName>
</protein>
<sequence>MEGNYNQNANYAWTAPQILLHDPQKPQMMSQNAEMYSNPPTQQNNPIPISGGSPTSNTKYATVRFCCCTYPIPTCAKFVAILSLFFGIYNTVICVLTSGVLSIVYVLIFLAVTISLFYGVFKSLYPFTIPYIVVQVIRMIVVSSGFRV</sequence>
<gene>
    <name evidence="2" type="ORF">AB6A40_008467</name>
</gene>
<proteinExistence type="predicted"/>
<keyword evidence="3" id="KW-1185">Reference proteome</keyword>
<evidence type="ECO:0008006" key="4">
    <source>
        <dbReference type="Google" id="ProtNLM"/>
    </source>
</evidence>
<dbReference type="Proteomes" id="UP001608902">
    <property type="component" value="Unassembled WGS sequence"/>
</dbReference>
<organism evidence="2 3">
    <name type="scientific">Gnathostoma spinigerum</name>
    <dbReference type="NCBI Taxonomy" id="75299"/>
    <lineage>
        <taxon>Eukaryota</taxon>
        <taxon>Metazoa</taxon>
        <taxon>Ecdysozoa</taxon>
        <taxon>Nematoda</taxon>
        <taxon>Chromadorea</taxon>
        <taxon>Rhabditida</taxon>
        <taxon>Spirurina</taxon>
        <taxon>Gnathostomatomorpha</taxon>
        <taxon>Gnathostomatoidea</taxon>
        <taxon>Gnathostomatidae</taxon>
        <taxon>Gnathostoma</taxon>
    </lineage>
</organism>
<keyword evidence="1" id="KW-0472">Membrane</keyword>
<dbReference type="AlphaFoldDB" id="A0ABD6EP66"/>
<comment type="caution">
    <text evidence="2">The sequence shown here is derived from an EMBL/GenBank/DDBJ whole genome shotgun (WGS) entry which is preliminary data.</text>
</comment>
<keyword evidence="1" id="KW-0812">Transmembrane</keyword>
<reference evidence="2 3" key="1">
    <citation type="submission" date="2024-08" db="EMBL/GenBank/DDBJ databases">
        <title>Gnathostoma spinigerum genome.</title>
        <authorList>
            <person name="Gonzalez-Bertolin B."/>
            <person name="Monzon S."/>
            <person name="Zaballos A."/>
            <person name="Jimenez P."/>
            <person name="Dekumyoy P."/>
            <person name="Varona S."/>
            <person name="Cuesta I."/>
            <person name="Sumanam S."/>
            <person name="Adisakwattana P."/>
            <person name="Gasser R.B."/>
            <person name="Hernandez-Gonzalez A."/>
            <person name="Young N.D."/>
            <person name="Perteguer M.J."/>
        </authorList>
    </citation>
    <scope>NUCLEOTIDE SEQUENCE [LARGE SCALE GENOMIC DNA]</scope>
    <source>
        <strain evidence="2">AL3</strain>
        <tissue evidence="2">Liver</tissue>
    </source>
</reference>
<evidence type="ECO:0000256" key="1">
    <source>
        <dbReference type="SAM" id="Phobius"/>
    </source>
</evidence>
<dbReference type="EMBL" id="JBGFUD010007818">
    <property type="protein sequence ID" value="MFH4981758.1"/>
    <property type="molecule type" value="Genomic_DNA"/>
</dbReference>
<name>A0ABD6EP66_9BILA</name>